<dbReference type="SUPFAM" id="SSF56219">
    <property type="entry name" value="DNase I-like"/>
    <property type="match status" value="1"/>
</dbReference>
<comment type="caution">
    <text evidence="1">The sequence shown here is derived from an EMBL/GenBank/DDBJ whole genome shotgun (WGS) entry which is preliminary data.</text>
</comment>
<proteinExistence type="predicted"/>
<dbReference type="OrthoDB" id="418748at2759"/>
<gene>
    <name evidence="1" type="ORF">ILUMI_22115</name>
</gene>
<dbReference type="Gene3D" id="3.60.10.10">
    <property type="entry name" value="Endonuclease/exonuclease/phosphatase"/>
    <property type="match status" value="1"/>
</dbReference>
<organism evidence="1 2">
    <name type="scientific">Ignelater luminosus</name>
    <name type="common">Cucubano</name>
    <name type="synonym">Pyrophorus luminosus</name>
    <dbReference type="NCBI Taxonomy" id="2038154"/>
    <lineage>
        <taxon>Eukaryota</taxon>
        <taxon>Metazoa</taxon>
        <taxon>Ecdysozoa</taxon>
        <taxon>Arthropoda</taxon>
        <taxon>Hexapoda</taxon>
        <taxon>Insecta</taxon>
        <taxon>Pterygota</taxon>
        <taxon>Neoptera</taxon>
        <taxon>Endopterygota</taxon>
        <taxon>Coleoptera</taxon>
        <taxon>Polyphaga</taxon>
        <taxon>Elateriformia</taxon>
        <taxon>Elateroidea</taxon>
        <taxon>Elateridae</taxon>
        <taxon>Agrypninae</taxon>
        <taxon>Pyrophorini</taxon>
        <taxon>Ignelater</taxon>
    </lineage>
</organism>
<dbReference type="InterPro" id="IPR036691">
    <property type="entry name" value="Endo/exonu/phosph_ase_sf"/>
</dbReference>
<sequence length="210" mass="24225">MKGKKKAIGRRKIIMSIKLYGHDTTIIGSYAPIDGSERYEKEEYYGELSDVLQEYPRNKDAIIVGDLNARVNSQEDRQVIGKYAEDVENDNRQRTYDTKVKREANCGTDHHVLETTIVFPFSCNSRKEEGNQDNITELNVKRYKLRLLQQPSICDLVYQRRLANRLNHIAPSANTEEEYNNIKTTIHEIAGERPGRPVVVELSESQVRLQ</sequence>
<evidence type="ECO:0000313" key="2">
    <source>
        <dbReference type="Proteomes" id="UP000801492"/>
    </source>
</evidence>
<keyword evidence="2" id="KW-1185">Reference proteome</keyword>
<dbReference type="EMBL" id="VTPC01090238">
    <property type="protein sequence ID" value="KAF2884059.1"/>
    <property type="molecule type" value="Genomic_DNA"/>
</dbReference>
<name>A0A8K0CDC3_IGNLU</name>
<accession>A0A8K0CDC3</accession>
<protein>
    <recommendedName>
        <fullName evidence="3">Craniofacial development protein 2-like</fullName>
    </recommendedName>
</protein>
<reference evidence="1" key="1">
    <citation type="submission" date="2019-08" db="EMBL/GenBank/DDBJ databases">
        <title>The genome of the North American firefly Photinus pyralis.</title>
        <authorList>
            <consortium name="Photinus pyralis genome working group"/>
            <person name="Fallon T.R."/>
            <person name="Sander Lower S.E."/>
            <person name="Weng J.-K."/>
        </authorList>
    </citation>
    <scope>NUCLEOTIDE SEQUENCE</scope>
    <source>
        <strain evidence="1">TRF0915ILg1</strain>
        <tissue evidence="1">Whole body</tissue>
    </source>
</reference>
<evidence type="ECO:0008006" key="3">
    <source>
        <dbReference type="Google" id="ProtNLM"/>
    </source>
</evidence>
<dbReference type="Proteomes" id="UP000801492">
    <property type="component" value="Unassembled WGS sequence"/>
</dbReference>
<evidence type="ECO:0000313" key="1">
    <source>
        <dbReference type="EMBL" id="KAF2884059.1"/>
    </source>
</evidence>
<dbReference type="AlphaFoldDB" id="A0A8K0CDC3"/>